<evidence type="ECO:0000256" key="1">
    <source>
        <dbReference type="ARBA" id="ARBA00006700"/>
    </source>
</evidence>
<dbReference type="NCBIfam" id="NF011118">
    <property type="entry name" value="PRK14548.1"/>
    <property type="match status" value="1"/>
</dbReference>
<gene>
    <name evidence="8" type="ORF">EMWEY_00046810</name>
</gene>
<dbReference type="GO" id="GO:1990904">
    <property type="term" value="C:ribonucleoprotein complex"/>
    <property type="evidence" value="ECO:0007669"/>
    <property type="project" value="UniProtKB-KW"/>
</dbReference>
<evidence type="ECO:0000313" key="8">
    <source>
        <dbReference type="EMBL" id="CDJ58021.1"/>
    </source>
</evidence>
<dbReference type="Pfam" id="PF00276">
    <property type="entry name" value="Ribosomal_L23"/>
    <property type="match status" value="1"/>
</dbReference>
<dbReference type="Proteomes" id="UP000030763">
    <property type="component" value="Unassembled WGS sequence"/>
</dbReference>
<evidence type="ECO:0000256" key="3">
    <source>
        <dbReference type="ARBA" id="ARBA00022884"/>
    </source>
</evidence>
<dbReference type="GO" id="GO:0006412">
    <property type="term" value="P:translation"/>
    <property type="evidence" value="ECO:0007669"/>
    <property type="project" value="InterPro"/>
</dbReference>
<dbReference type="InterPro" id="IPR012678">
    <property type="entry name" value="Ribosomal_uL23/eL15/eS24_sf"/>
</dbReference>
<evidence type="ECO:0000256" key="2">
    <source>
        <dbReference type="ARBA" id="ARBA00022730"/>
    </source>
</evidence>
<dbReference type="InterPro" id="IPR013025">
    <property type="entry name" value="Ribosomal_uL23-like"/>
</dbReference>
<dbReference type="InterPro" id="IPR001014">
    <property type="entry name" value="Ribosomal_uL23_CS"/>
</dbReference>
<evidence type="ECO:0000256" key="4">
    <source>
        <dbReference type="ARBA" id="ARBA00022980"/>
    </source>
</evidence>
<evidence type="ECO:0000259" key="7">
    <source>
        <dbReference type="Pfam" id="PF03939"/>
    </source>
</evidence>
<keyword evidence="5 6" id="KW-0687">Ribonucleoprotein</keyword>
<evidence type="ECO:0000256" key="5">
    <source>
        <dbReference type="ARBA" id="ARBA00023274"/>
    </source>
</evidence>
<dbReference type="VEuPathDB" id="ToxoDB:EMWEY_00046810"/>
<dbReference type="Pfam" id="PF03939">
    <property type="entry name" value="Ribosomal_L23eN"/>
    <property type="match status" value="1"/>
</dbReference>
<dbReference type="GeneID" id="25338667"/>
<proteinExistence type="inferred from homology"/>
<dbReference type="InterPro" id="IPR005633">
    <property type="entry name" value="Ribosomal_uL23_N"/>
</dbReference>
<comment type="similarity">
    <text evidence="1 6">Belongs to the universal ribosomal protein uL23 family.</text>
</comment>
<dbReference type="HAMAP" id="MF_01369_A">
    <property type="entry name" value="Ribosomal_uL23_A"/>
    <property type="match status" value="1"/>
</dbReference>
<dbReference type="PROSITE" id="PS00050">
    <property type="entry name" value="RIBOSOMAL_L23"/>
    <property type="match status" value="1"/>
</dbReference>
<dbReference type="GO" id="GO:0005840">
    <property type="term" value="C:ribosome"/>
    <property type="evidence" value="ECO:0007669"/>
    <property type="project" value="UniProtKB-KW"/>
</dbReference>
<keyword evidence="9" id="KW-1185">Reference proteome</keyword>
<dbReference type="SUPFAM" id="SSF54189">
    <property type="entry name" value="Ribosomal proteins S24e, L23 and L15e"/>
    <property type="match status" value="1"/>
</dbReference>
<dbReference type="Gene3D" id="3.30.70.330">
    <property type="match status" value="1"/>
</dbReference>
<protein>
    <submittedName>
        <fullName evidence="8">Ribosomal protein L23a, putative</fullName>
    </submittedName>
</protein>
<evidence type="ECO:0000313" key="9">
    <source>
        <dbReference type="Proteomes" id="UP000030763"/>
    </source>
</evidence>
<dbReference type="OMA" id="RLDHHKV"/>
<organism evidence="8 9">
    <name type="scientific">Eimeria maxima</name>
    <name type="common">Coccidian parasite</name>
    <dbReference type="NCBI Taxonomy" id="5804"/>
    <lineage>
        <taxon>Eukaryota</taxon>
        <taxon>Sar</taxon>
        <taxon>Alveolata</taxon>
        <taxon>Apicomplexa</taxon>
        <taxon>Conoidasida</taxon>
        <taxon>Coccidia</taxon>
        <taxon>Eucoccidiorida</taxon>
        <taxon>Eimeriorina</taxon>
        <taxon>Eimeriidae</taxon>
        <taxon>Eimeria</taxon>
    </lineage>
</organism>
<accession>U6M1Z7</accession>
<keyword evidence="4 6" id="KW-0689">Ribosomal protein</keyword>
<dbReference type="EMBL" id="HG719447">
    <property type="protein sequence ID" value="CDJ58021.1"/>
    <property type="molecule type" value="Genomic_DNA"/>
</dbReference>
<keyword evidence="3" id="KW-0694">RNA-binding</keyword>
<dbReference type="RefSeq" id="XP_013334669.1">
    <property type="nucleotide sequence ID" value="XM_013479215.1"/>
</dbReference>
<dbReference type="OrthoDB" id="1267328at2759"/>
<feature type="domain" description="Large ribosomal subunit protein uL23 N-terminal" evidence="7">
    <location>
        <begin position="21"/>
        <end position="68"/>
    </location>
</feature>
<dbReference type="AlphaFoldDB" id="U6M1Z7"/>
<dbReference type="GO" id="GO:0003735">
    <property type="term" value="F:structural constituent of ribosome"/>
    <property type="evidence" value="ECO:0007669"/>
    <property type="project" value="InterPro"/>
</dbReference>
<reference evidence="8" key="1">
    <citation type="submission" date="2013-10" db="EMBL/GenBank/DDBJ databases">
        <title>Genomic analysis of the causative agents of coccidiosis in chickens.</title>
        <authorList>
            <person name="Reid A.J."/>
            <person name="Blake D."/>
            <person name="Billington K."/>
            <person name="Browne H."/>
            <person name="Dunn M."/>
            <person name="Hung S."/>
            <person name="Kawahara F."/>
            <person name="Miranda-Saavedra D."/>
            <person name="Mourier T."/>
            <person name="Nagra H."/>
            <person name="Otto T.D."/>
            <person name="Rawlings N."/>
            <person name="Sanchez A."/>
            <person name="Sanders M."/>
            <person name="Subramaniam C."/>
            <person name="Tay Y."/>
            <person name="Dear P."/>
            <person name="Doerig C."/>
            <person name="Gruber A."/>
            <person name="Parkinson J."/>
            <person name="Shirley M."/>
            <person name="Wan K.L."/>
            <person name="Berriman M."/>
            <person name="Tomley F."/>
            <person name="Pain A."/>
        </authorList>
    </citation>
    <scope>NUCLEOTIDE SEQUENCE [LARGE SCALE GENOMIC DNA]</scope>
    <source>
        <strain evidence="8">Weybridge</strain>
    </source>
</reference>
<dbReference type="FunFam" id="3.30.70.330:FF:000035">
    <property type="entry name" value="60S ribosomal protein L23a"/>
    <property type="match status" value="1"/>
</dbReference>
<name>U6M1Z7_EIMMA</name>
<evidence type="ECO:0000256" key="6">
    <source>
        <dbReference type="RuleBase" id="RU003934"/>
    </source>
</evidence>
<dbReference type="PANTHER" id="PTHR11620">
    <property type="entry name" value="60S RIBOSOMAL PROTEIN L23A"/>
    <property type="match status" value="1"/>
</dbReference>
<reference evidence="8" key="2">
    <citation type="submission" date="2013-10" db="EMBL/GenBank/DDBJ databases">
        <authorList>
            <person name="Aslett M."/>
        </authorList>
    </citation>
    <scope>NUCLEOTIDE SEQUENCE [LARGE SCALE GENOMIC DNA]</scope>
    <source>
        <strain evidence="8">Weybridge</strain>
    </source>
</reference>
<dbReference type="GO" id="GO:0019843">
    <property type="term" value="F:rRNA binding"/>
    <property type="evidence" value="ECO:0007669"/>
    <property type="project" value="UniProtKB-KW"/>
</dbReference>
<sequence>MAPKEKVAAKGSSKAAVEKKVKKAEAVKKGLKKSSRIATVKARYTTRFYRPRTLKKPRSPRAPRLSAHWTGNPIPVLQQRNKSNKYLVLQQPITTESAMKKIEEINTLVFICHPSANKNNIKKAIKDTYGVDTQKVNTLIRMDGKKKAYVRLSPEYDALDVANKIGII</sequence>
<keyword evidence="2" id="KW-0699">rRNA-binding</keyword>
<dbReference type="InterPro" id="IPR012677">
    <property type="entry name" value="Nucleotide-bd_a/b_plait_sf"/>
</dbReference>